<accession>A0A6A6EA59</accession>
<proteinExistence type="predicted"/>
<dbReference type="OrthoDB" id="5521299at2759"/>
<organism evidence="2 3">
    <name type="scientific">Zopfia rhizophila CBS 207.26</name>
    <dbReference type="NCBI Taxonomy" id="1314779"/>
    <lineage>
        <taxon>Eukaryota</taxon>
        <taxon>Fungi</taxon>
        <taxon>Dikarya</taxon>
        <taxon>Ascomycota</taxon>
        <taxon>Pezizomycotina</taxon>
        <taxon>Dothideomycetes</taxon>
        <taxon>Dothideomycetes incertae sedis</taxon>
        <taxon>Zopfiaceae</taxon>
        <taxon>Zopfia</taxon>
    </lineage>
</organism>
<name>A0A6A6EA59_9PEZI</name>
<gene>
    <name evidence="2" type="ORF">K469DRAFT_725051</name>
</gene>
<evidence type="ECO:0000313" key="2">
    <source>
        <dbReference type="EMBL" id="KAF2188043.1"/>
    </source>
</evidence>
<protein>
    <recommendedName>
        <fullName evidence="1">LYR motif-containing protein Cup1-like N-terminal domain-containing protein</fullName>
    </recommendedName>
</protein>
<reference evidence="2" key="1">
    <citation type="journal article" date="2020" name="Stud. Mycol.">
        <title>101 Dothideomycetes genomes: a test case for predicting lifestyles and emergence of pathogens.</title>
        <authorList>
            <person name="Haridas S."/>
            <person name="Albert R."/>
            <person name="Binder M."/>
            <person name="Bloem J."/>
            <person name="Labutti K."/>
            <person name="Salamov A."/>
            <person name="Andreopoulos B."/>
            <person name="Baker S."/>
            <person name="Barry K."/>
            <person name="Bills G."/>
            <person name="Bluhm B."/>
            <person name="Cannon C."/>
            <person name="Castanera R."/>
            <person name="Culley D."/>
            <person name="Daum C."/>
            <person name="Ezra D."/>
            <person name="Gonzalez J."/>
            <person name="Henrissat B."/>
            <person name="Kuo A."/>
            <person name="Liang C."/>
            <person name="Lipzen A."/>
            <person name="Lutzoni F."/>
            <person name="Magnuson J."/>
            <person name="Mondo S."/>
            <person name="Nolan M."/>
            <person name="Ohm R."/>
            <person name="Pangilinan J."/>
            <person name="Park H.-J."/>
            <person name="Ramirez L."/>
            <person name="Alfaro M."/>
            <person name="Sun H."/>
            <person name="Tritt A."/>
            <person name="Yoshinaga Y."/>
            <person name="Zwiers L.-H."/>
            <person name="Turgeon B."/>
            <person name="Goodwin S."/>
            <person name="Spatafora J."/>
            <person name="Crous P."/>
            <person name="Grigoriev I."/>
        </authorList>
    </citation>
    <scope>NUCLEOTIDE SEQUENCE</scope>
    <source>
        <strain evidence="2">CBS 207.26</strain>
    </source>
</reference>
<dbReference type="CDD" id="cd20273">
    <property type="entry name" value="Complex1_LYR_unchar"/>
    <property type="match status" value="1"/>
</dbReference>
<dbReference type="AlphaFoldDB" id="A0A6A6EA59"/>
<dbReference type="Pfam" id="PF20263">
    <property type="entry name" value="LYRM2-like"/>
    <property type="match status" value="1"/>
</dbReference>
<dbReference type="Proteomes" id="UP000800200">
    <property type="component" value="Unassembled WGS sequence"/>
</dbReference>
<dbReference type="InterPro" id="IPR046896">
    <property type="entry name" value="Cup1-like_N"/>
</dbReference>
<evidence type="ECO:0000259" key="1">
    <source>
        <dbReference type="Pfam" id="PF20263"/>
    </source>
</evidence>
<evidence type="ECO:0000313" key="3">
    <source>
        <dbReference type="Proteomes" id="UP000800200"/>
    </source>
</evidence>
<sequence>MPSPVKYSASNLKSIHLLRALLREASYLPDAGACQYFRRYIISRFKAYQPAKNAATTGGFERYRHKGFKRRHISIIEERTSENQKKARKALNYLRRANNGHLPCLEKIMLLTYGRMGERRYALLNDLFKPEPPANEELVETQEEPAPLQRLYYSNKHFLAFFGTPRKVSDNEIKIDISDQYPRLRAVLTSQTARHIALHRDISSSTVVAPTKNVWERTMPIKRARNIVRRWYKLVMGKLLPPLPDEEWDRLRGLSTGDIRWEGVVQGRTPATVPYFRPESTNDSQENTLRKGLIPVTPSYGDKPRGKKRPHVITPRLMKRLYAKLLALSCKVEWNSERNKWTVQWGPQHEMNPRIYFAPVDESLFEGVDDRGRLVRPAKTKSQAYVPRWPYYNPNFKAIYGEEIPA</sequence>
<dbReference type="EMBL" id="ML994625">
    <property type="protein sequence ID" value="KAF2188043.1"/>
    <property type="molecule type" value="Genomic_DNA"/>
</dbReference>
<feature type="domain" description="LYR motif-containing protein Cup1-like N-terminal" evidence="1">
    <location>
        <begin position="17"/>
        <end position="124"/>
    </location>
</feature>
<keyword evidence="3" id="KW-1185">Reference proteome</keyword>